<proteinExistence type="inferred from homology"/>
<feature type="binding site" evidence="9">
    <location>
        <position position="37"/>
    </location>
    <ligand>
        <name>ATP</name>
        <dbReference type="ChEBI" id="CHEBI:30616"/>
    </ligand>
</feature>
<feature type="region of interest" description="A; substrate-binding" evidence="8">
    <location>
        <begin position="1"/>
        <end position="338"/>
    </location>
</feature>
<dbReference type="Gene3D" id="3.40.50.11260">
    <property type="match status" value="1"/>
</dbReference>
<dbReference type="SUPFAM" id="SSF55874">
    <property type="entry name" value="ATPase domain of HSP90 chaperone/DNA topoisomerase II/histidine kinase"/>
    <property type="match status" value="1"/>
</dbReference>
<evidence type="ECO:0000256" key="2">
    <source>
        <dbReference type="ARBA" id="ARBA00008239"/>
    </source>
</evidence>
<evidence type="ECO:0000313" key="12">
    <source>
        <dbReference type="Proteomes" id="UP000255423"/>
    </source>
</evidence>
<dbReference type="FunFam" id="3.30.565.10:FF:000009">
    <property type="entry name" value="Molecular chaperone HtpG"/>
    <property type="match status" value="1"/>
</dbReference>
<dbReference type="SUPFAM" id="SSF54211">
    <property type="entry name" value="Ribosomal protein S5 domain 2-like"/>
    <property type="match status" value="1"/>
</dbReference>
<dbReference type="RefSeq" id="WP_109572349.1">
    <property type="nucleotide sequence ID" value="NZ_UHJL01000001.1"/>
</dbReference>
<keyword evidence="3 8" id="KW-0963">Cytoplasm</keyword>
<evidence type="ECO:0000256" key="7">
    <source>
        <dbReference type="ARBA" id="ARBA00023186"/>
    </source>
</evidence>
<dbReference type="Pfam" id="PF13589">
    <property type="entry name" value="HATPase_c_3"/>
    <property type="match status" value="1"/>
</dbReference>
<comment type="caution">
    <text evidence="8">Lacks conserved residue(s) required for the propagation of feature annotation.</text>
</comment>
<feature type="binding site" evidence="9">
    <location>
        <position position="171"/>
    </location>
    <ligand>
        <name>ATP</name>
        <dbReference type="ChEBI" id="CHEBI:30616"/>
    </ligand>
</feature>
<dbReference type="GO" id="GO:0016887">
    <property type="term" value="F:ATP hydrolysis activity"/>
    <property type="evidence" value="ECO:0007669"/>
    <property type="project" value="InterPro"/>
</dbReference>
<evidence type="ECO:0000256" key="1">
    <source>
        <dbReference type="ARBA" id="ARBA00004496"/>
    </source>
</evidence>
<feature type="binding site" evidence="9">
    <location>
        <position position="33"/>
    </location>
    <ligand>
        <name>ATP</name>
        <dbReference type="ChEBI" id="CHEBI:30616"/>
    </ligand>
</feature>
<feature type="binding site" evidence="9">
    <location>
        <begin position="99"/>
        <end position="100"/>
    </location>
    <ligand>
        <name>ATP</name>
        <dbReference type="ChEBI" id="CHEBI:30616"/>
    </ligand>
</feature>
<dbReference type="HAMAP" id="MF_00505">
    <property type="entry name" value="HSP90"/>
    <property type="match status" value="1"/>
</dbReference>
<dbReference type="GO" id="GO:0005737">
    <property type="term" value="C:cytoplasm"/>
    <property type="evidence" value="ECO:0007669"/>
    <property type="project" value="UniProtKB-SubCell"/>
</dbReference>
<dbReference type="PRINTS" id="PR00775">
    <property type="entry name" value="HEATSHOCK90"/>
</dbReference>
<keyword evidence="4 8" id="KW-0547">Nucleotide-binding</keyword>
<dbReference type="Gene3D" id="3.30.230.80">
    <property type="match status" value="1"/>
</dbReference>
<evidence type="ECO:0000256" key="6">
    <source>
        <dbReference type="ARBA" id="ARBA00023016"/>
    </source>
</evidence>
<dbReference type="InterPro" id="IPR036890">
    <property type="entry name" value="HATPase_C_sf"/>
</dbReference>
<protein>
    <recommendedName>
        <fullName evidence="8">Chaperone protein HtpG</fullName>
    </recommendedName>
    <alternativeName>
        <fullName evidence="8">Heat shock protein HtpG</fullName>
    </alternativeName>
    <alternativeName>
        <fullName evidence="8">High temperature protein G</fullName>
    </alternativeName>
</protein>
<keyword evidence="6 8" id="KW-0346">Stress response</keyword>
<dbReference type="PANTHER" id="PTHR11528">
    <property type="entry name" value="HEAT SHOCK PROTEIN 90 FAMILY MEMBER"/>
    <property type="match status" value="1"/>
</dbReference>
<accession>A0A380RX22</accession>
<name>A0A380RX22_FIBSU</name>
<keyword evidence="5 8" id="KW-0067">ATP-binding</keyword>
<dbReference type="Gene3D" id="3.30.565.10">
    <property type="entry name" value="Histidine kinase-like ATPase, C-terminal domain"/>
    <property type="match status" value="1"/>
</dbReference>
<gene>
    <name evidence="8" type="primary">htpG</name>
    <name evidence="11" type="ORF">SAMN05661053_1069</name>
</gene>
<organism evidence="11 12">
    <name type="scientific">Fibrobacter succinogenes</name>
    <name type="common">Bacteroides succinogenes</name>
    <dbReference type="NCBI Taxonomy" id="833"/>
    <lineage>
        <taxon>Bacteria</taxon>
        <taxon>Pseudomonadati</taxon>
        <taxon>Fibrobacterota</taxon>
        <taxon>Fibrobacteria</taxon>
        <taxon>Fibrobacterales</taxon>
        <taxon>Fibrobacteraceae</taxon>
        <taxon>Fibrobacter</taxon>
    </lineage>
</organism>
<feature type="binding site" evidence="9">
    <location>
        <position position="338"/>
    </location>
    <ligand>
        <name>ATP</name>
        <dbReference type="ChEBI" id="CHEBI:30616"/>
    </ligand>
</feature>
<comment type="similarity">
    <text evidence="2 8">Belongs to the heat shock protein 90 family.</text>
</comment>
<evidence type="ECO:0000256" key="4">
    <source>
        <dbReference type="ARBA" id="ARBA00022741"/>
    </source>
</evidence>
<dbReference type="InterPro" id="IPR019805">
    <property type="entry name" value="Heat_shock_protein_90_CS"/>
</dbReference>
<comment type="function">
    <text evidence="8">Molecular chaperone. Has ATPase activity.</text>
</comment>
<dbReference type="InterPro" id="IPR037196">
    <property type="entry name" value="HSP90_C"/>
</dbReference>
<comment type="subcellular location">
    <subcellularLocation>
        <location evidence="1 8">Cytoplasm</location>
    </subcellularLocation>
</comment>
<reference evidence="11 12" key="1">
    <citation type="submission" date="2017-08" db="EMBL/GenBank/DDBJ databases">
        <authorList>
            <person name="de Groot N.N."/>
        </authorList>
    </citation>
    <scope>NUCLEOTIDE SEQUENCE [LARGE SCALE GENOMIC DNA]</scope>
    <source>
        <strain evidence="11 12">HM2</strain>
    </source>
</reference>
<evidence type="ECO:0000256" key="5">
    <source>
        <dbReference type="ARBA" id="ARBA00022840"/>
    </source>
</evidence>
<dbReference type="GO" id="GO:0005524">
    <property type="term" value="F:ATP binding"/>
    <property type="evidence" value="ECO:0007669"/>
    <property type="project" value="UniProtKB-UniRule"/>
</dbReference>
<evidence type="ECO:0000256" key="9">
    <source>
        <dbReference type="PIRSR" id="PIRSR002583-1"/>
    </source>
</evidence>
<dbReference type="EMBL" id="UHJL01000001">
    <property type="protein sequence ID" value="SUQ19825.1"/>
    <property type="molecule type" value="Genomic_DNA"/>
</dbReference>
<sequence>MATEKMEFQTEVRDMLNLMIHSLYSNKEIFLRELVSNAADALDKRRFLSLSNSSLLPVGTQLRIDISVNKEGKRLVVEDNGIGMNKEDLINCLGTIARSGTKNFIKNLKDADKSSVDLIGQFGVGFYSVFMVAKKVEVLTLKAGETQGYLWSSEGTGDFEISEAPLDKVGTKITLYLKDDEDADDFASEWKIKDIVQKYSGFVSYGIYFHPEATKNDKGEIEEKPEERLNDKTALWRQSEKEVTEEQYKDFYNVISHEADEPAAWSHSHAEGSQEFWSLVYIPSKAPFNIWHNDALHGLKLYVKKVFIMDDCKDLLPPWLRFVRGVVDSEDLPLNVSREILQNNKIITNIRKHVIKKVLDALQNMADKDVAKYNAWWRELGMVLKEGFYMNWEHLDELKKLLRFESTKTEGDALVSLDEYVKRMPEGQKEIYYLVGDKNAIKSNPMLEAFKAKGYEVLLMSDGIDEFMMSSLTEFGDKKFHDISRGDVDFEKTEEEKKAEEENKGIFKGLCENLQKVLDENIKEVRVSSRLKDSPCCLVTSEDAMSAQMERMMKAMGQKNLPKSKRILEINPTHPICEMLKKKAEANEDLGDWPKALYGQALLAEGSPLPNPAEYVAAITKLLTASVK</sequence>
<evidence type="ECO:0000313" key="11">
    <source>
        <dbReference type="EMBL" id="SUQ19825.1"/>
    </source>
</evidence>
<feature type="region of interest" description="C" evidence="8">
    <location>
        <begin position="552"/>
        <end position="628"/>
    </location>
</feature>
<dbReference type="NCBIfam" id="NF003555">
    <property type="entry name" value="PRK05218.1"/>
    <property type="match status" value="1"/>
</dbReference>
<feature type="binding site" evidence="9">
    <location>
        <position position="79"/>
    </location>
    <ligand>
        <name>ATP</name>
        <dbReference type="ChEBI" id="CHEBI:30616"/>
    </ligand>
</feature>
<dbReference type="InterPro" id="IPR001404">
    <property type="entry name" value="Hsp90_fam"/>
</dbReference>
<dbReference type="AlphaFoldDB" id="A0A380RX22"/>
<dbReference type="Gene3D" id="1.20.120.790">
    <property type="entry name" value="Heat shock protein 90, C-terminal domain"/>
    <property type="match status" value="1"/>
</dbReference>
<feature type="binding site" evidence="9">
    <location>
        <begin position="121"/>
        <end position="126"/>
    </location>
    <ligand>
        <name>ATP</name>
        <dbReference type="ChEBI" id="CHEBI:30616"/>
    </ligand>
</feature>
<comment type="subunit">
    <text evidence="8">Homodimer.</text>
</comment>
<evidence type="ECO:0000259" key="10">
    <source>
        <dbReference type="SMART" id="SM00387"/>
    </source>
</evidence>
<dbReference type="GO" id="GO:0140662">
    <property type="term" value="F:ATP-dependent protein folding chaperone"/>
    <property type="evidence" value="ECO:0007669"/>
    <property type="project" value="InterPro"/>
</dbReference>
<feature type="domain" description="Histidine kinase/HSP90-like ATPase" evidence="10">
    <location>
        <begin position="26"/>
        <end position="181"/>
    </location>
</feature>
<feature type="binding site" evidence="9">
    <location>
        <position position="84"/>
    </location>
    <ligand>
        <name>ATP</name>
        <dbReference type="ChEBI" id="CHEBI:30616"/>
    </ligand>
</feature>
<dbReference type="InterPro" id="IPR020575">
    <property type="entry name" value="Hsp90_N"/>
</dbReference>
<dbReference type="Pfam" id="PF00183">
    <property type="entry name" value="HSP90"/>
    <property type="match status" value="1"/>
</dbReference>
<dbReference type="InterPro" id="IPR020568">
    <property type="entry name" value="Ribosomal_Su5_D2-typ_SF"/>
</dbReference>
<keyword evidence="7 8" id="KW-0143">Chaperone</keyword>
<dbReference type="Proteomes" id="UP000255423">
    <property type="component" value="Unassembled WGS sequence"/>
</dbReference>
<evidence type="ECO:0000256" key="8">
    <source>
        <dbReference type="HAMAP-Rule" id="MF_00505"/>
    </source>
</evidence>
<dbReference type="GO" id="GO:0051082">
    <property type="term" value="F:unfolded protein binding"/>
    <property type="evidence" value="ECO:0007669"/>
    <property type="project" value="UniProtKB-UniRule"/>
</dbReference>
<dbReference type="PIRSF" id="PIRSF002583">
    <property type="entry name" value="Hsp90"/>
    <property type="match status" value="1"/>
</dbReference>
<dbReference type="PROSITE" id="PS00298">
    <property type="entry name" value="HSP90"/>
    <property type="match status" value="1"/>
</dbReference>
<dbReference type="SUPFAM" id="SSF110942">
    <property type="entry name" value="HSP90 C-terminal domain"/>
    <property type="match status" value="1"/>
</dbReference>
<evidence type="ECO:0000256" key="3">
    <source>
        <dbReference type="ARBA" id="ARBA00022490"/>
    </source>
</evidence>
<dbReference type="SMART" id="SM00387">
    <property type="entry name" value="HATPase_c"/>
    <property type="match status" value="1"/>
</dbReference>
<dbReference type="InterPro" id="IPR003594">
    <property type="entry name" value="HATPase_dom"/>
</dbReference>
<dbReference type="CDD" id="cd16927">
    <property type="entry name" value="HATPase_Hsp90-like"/>
    <property type="match status" value="1"/>
</dbReference>